<dbReference type="EMBL" id="MDSU01000020">
    <property type="protein sequence ID" value="OSS41122.1"/>
    <property type="molecule type" value="Genomic_DNA"/>
</dbReference>
<evidence type="ECO:0000313" key="6">
    <source>
        <dbReference type="EMBL" id="OSS41122.1"/>
    </source>
</evidence>
<keyword evidence="2 5" id="KW-0227">DNA damage</keyword>
<dbReference type="EC" id="3.2.2.-" evidence="5"/>
<proteinExistence type="inferred from homology"/>
<dbReference type="SUPFAM" id="SSF50486">
    <property type="entry name" value="FMT C-terminal domain-like"/>
    <property type="match status" value="1"/>
</dbReference>
<evidence type="ECO:0000256" key="2">
    <source>
        <dbReference type="ARBA" id="ARBA00022763"/>
    </source>
</evidence>
<evidence type="ECO:0000313" key="7">
    <source>
        <dbReference type="Proteomes" id="UP000194141"/>
    </source>
</evidence>
<evidence type="ECO:0000256" key="3">
    <source>
        <dbReference type="ARBA" id="ARBA00022801"/>
    </source>
</evidence>
<dbReference type="GO" id="GO:0006284">
    <property type="term" value="P:base-excision repair"/>
    <property type="evidence" value="ECO:0007669"/>
    <property type="project" value="InterPro"/>
</dbReference>
<keyword evidence="7" id="KW-1185">Reference proteome</keyword>
<reference evidence="6 7" key="1">
    <citation type="journal article" date="2017" name="Front. Microbiol.">
        <title>Genome Sequence of Desulfurella amilsii Strain TR1 and Comparative Genomics of Desulfurellaceae Family.</title>
        <authorList>
            <person name="Florentino A.P."/>
            <person name="Stams A.J."/>
            <person name="Sanchez-Andrea I."/>
        </authorList>
    </citation>
    <scope>NUCLEOTIDE SEQUENCE [LARGE SCALE GENOMIC DNA]</scope>
    <source>
        <strain evidence="6 7">TR1</strain>
    </source>
</reference>
<dbReference type="Proteomes" id="UP000194141">
    <property type="component" value="Unassembled WGS sequence"/>
</dbReference>
<dbReference type="GO" id="GO:0003905">
    <property type="term" value="F:alkylbase DNA N-glycosylase activity"/>
    <property type="evidence" value="ECO:0007669"/>
    <property type="project" value="InterPro"/>
</dbReference>
<evidence type="ECO:0000256" key="5">
    <source>
        <dbReference type="HAMAP-Rule" id="MF_00527"/>
    </source>
</evidence>
<dbReference type="AlphaFoldDB" id="A0A1X4XUB4"/>
<name>A0A1X4XUB4_9BACT</name>
<evidence type="ECO:0000256" key="4">
    <source>
        <dbReference type="ARBA" id="ARBA00023204"/>
    </source>
</evidence>
<organism evidence="6 7">
    <name type="scientific">Desulfurella amilsii</name>
    <dbReference type="NCBI Taxonomy" id="1562698"/>
    <lineage>
        <taxon>Bacteria</taxon>
        <taxon>Pseudomonadati</taxon>
        <taxon>Campylobacterota</taxon>
        <taxon>Desulfurellia</taxon>
        <taxon>Desulfurellales</taxon>
        <taxon>Desulfurellaceae</taxon>
        <taxon>Desulfurella</taxon>
    </lineage>
</organism>
<dbReference type="InterPro" id="IPR011034">
    <property type="entry name" value="Formyl_transferase-like_C_sf"/>
</dbReference>
<comment type="caution">
    <text evidence="6">The sequence shown here is derived from an EMBL/GenBank/DDBJ whole genome shotgun (WGS) entry which is preliminary data.</text>
</comment>
<keyword evidence="6" id="KW-0326">Glycosidase</keyword>
<keyword evidence="4 5" id="KW-0234">DNA repair</keyword>
<dbReference type="InterPro" id="IPR036995">
    <property type="entry name" value="MPG_sf"/>
</dbReference>
<accession>A0A1X4XUB4</accession>
<evidence type="ECO:0000256" key="1">
    <source>
        <dbReference type="ARBA" id="ARBA00009232"/>
    </source>
</evidence>
<keyword evidence="3 5" id="KW-0378">Hydrolase</keyword>
<dbReference type="Pfam" id="PF02245">
    <property type="entry name" value="Pur_DNA_glyco"/>
    <property type="match status" value="1"/>
</dbReference>
<dbReference type="Gene3D" id="3.10.300.10">
    <property type="entry name" value="Methylpurine-DNA glycosylase (MPG)"/>
    <property type="match status" value="1"/>
</dbReference>
<dbReference type="PANTHER" id="PTHR10429:SF0">
    <property type="entry name" value="DNA-3-METHYLADENINE GLYCOSYLASE"/>
    <property type="match status" value="1"/>
</dbReference>
<dbReference type="CDD" id="cd00540">
    <property type="entry name" value="AAG"/>
    <property type="match status" value="1"/>
</dbReference>
<dbReference type="GO" id="GO:0003677">
    <property type="term" value="F:DNA binding"/>
    <property type="evidence" value="ECO:0007669"/>
    <property type="project" value="InterPro"/>
</dbReference>
<dbReference type="InterPro" id="IPR003180">
    <property type="entry name" value="MPG"/>
</dbReference>
<protein>
    <recommendedName>
        <fullName evidence="5">Putative 3-methyladenine DNA glycosylase</fullName>
        <ecNumber evidence="5">3.2.2.-</ecNumber>
    </recommendedName>
</protein>
<dbReference type="NCBIfam" id="TIGR00567">
    <property type="entry name" value="3mg"/>
    <property type="match status" value="1"/>
</dbReference>
<sequence length="237" mass="26630">MTFEMLKFEEIKKLDFRNIEVLDGSFFARSNLLLICYELLGKILLTNTKEGLSGGGVISEVEGYFGSIDLASHAYKNKRTKRNEALYHSGGRLYVHTCRGHVMLNIVANTENIPQGILIRGIVPLVGIDLIEKRRGFVKEAELTNGPGKLTKALGITMQYNMFKVCKDKSDFLAKLPAIIMIDAGTKIDQNNIKKTPRIGINYAKAWAKEPLRFLVTYSNTLTQQGLNNFEQLKLTI</sequence>
<comment type="similarity">
    <text evidence="1 5">Belongs to the DNA glycosylase MPG family.</text>
</comment>
<gene>
    <name evidence="6" type="ORF">DESAMIL20_2060</name>
</gene>
<dbReference type="PANTHER" id="PTHR10429">
    <property type="entry name" value="DNA-3-METHYLADENINE GLYCOSYLASE"/>
    <property type="match status" value="1"/>
</dbReference>
<dbReference type="STRING" id="1562698.DESAMIL20_2060"/>
<dbReference type="HAMAP" id="MF_00527">
    <property type="entry name" value="3MGH"/>
    <property type="match status" value="1"/>
</dbReference>